<keyword evidence="1" id="KW-1133">Transmembrane helix</keyword>
<keyword evidence="1" id="KW-0472">Membrane</keyword>
<evidence type="ECO:0000313" key="2">
    <source>
        <dbReference type="EMBL" id="TMR25310.1"/>
    </source>
</evidence>
<keyword evidence="1" id="KW-0812">Transmembrane</keyword>
<gene>
    <name evidence="2" type="ORF">ETD86_01570</name>
</gene>
<dbReference type="RefSeq" id="WP_138664257.1">
    <property type="nucleotide sequence ID" value="NZ_VCKY01000003.1"/>
</dbReference>
<keyword evidence="3" id="KW-1185">Reference proteome</keyword>
<evidence type="ECO:0000256" key="1">
    <source>
        <dbReference type="SAM" id="Phobius"/>
    </source>
</evidence>
<dbReference type="Proteomes" id="UP000309128">
    <property type="component" value="Unassembled WGS sequence"/>
</dbReference>
<comment type="caution">
    <text evidence="2">The sequence shown here is derived from an EMBL/GenBank/DDBJ whole genome shotgun (WGS) entry which is preliminary data.</text>
</comment>
<protein>
    <submittedName>
        <fullName evidence="2">Uncharacterized protein</fullName>
    </submittedName>
</protein>
<dbReference type="EMBL" id="VCKY01000003">
    <property type="protein sequence ID" value="TMR25310.1"/>
    <property type="molecule type" value="Genomic_DNA"/>
</dbReference>
<organism evidence="2 3">
    <name type="scientific">Nonomuraea turkmeniaca</name>
    <dbReference type="NCBI Taxonomy" id="103838"/>
    <lineage>
        <taxon>Bacteria</taxon>
        <taxon>Bacillati</taxon>
        <taxon>Actinomycetota</taxon>
        <taxon>Actinomycetes</taxon>
        <taxon>Streptosporangiales</taxon>
        <taxon>Streptosporangiaceae</taxon>
        <taxon>Nonomuraea</taxon>
    </lineage>
</organism>
<feature type="transmembrane region" description="Helical" evidence="1">
    <location>
        <begin position="29"/>
        <end position="50"/>
    </location>
</feature>
<feature type="transmembrane region" description="Helical" evidence="1">
    <location>
        <begin position="57"/>
        <end position="79"/>
    </location>
</feature>
<accession>A0A5S4GGJ3</accession>
<reference evidence="2 3" key="1">
    <citation type="submission" date="2019-05" db="EMBL/GenBank/DDBJ databases">
        <title>Draft genome sequence of Nonomuraea turkmeniaca DSM 43926.</title>
        <authorList>
            <person name="Saricaoglu S."/>
            <person name="Isik K."/>
        </authorList>
    </citation>
    <scope>NUCLEOTIDE SEQUENCE [LARGE SCALE GENOMIC DNA]</scope>
    <source>
        <strain evidence="2 3">DSM 43926</strain>
    </source>
</reference>
<evidence type="ECO:0000313" key="3">
    <source>
        <dbReference type="Proteomes" id="UP000309128"/>
    </source>
</evidence>
<proteinExistence type="predicted"/>
<dbReference type="OrthoDB" id="3514365at2"/>
<dbReference type="AlphaFoldDB" id="A0A5S4GGJ3"/>
<sequence>MHALGKAAVVGAVIGMAEALLQLHGPDDFTGVVFMLLTPVVLGLLLNWAIALPRWGAVAVVAPFVNIALILVGFGRMTFVEVMDLGVGEGNAIFMMIGASGNVVAAALVGPGSQVLRSVAAGAVAVGFLGVTSHQGTIAGTAQVRRLESSDVPLIALRAKDYELTTIAEQPAGWAPPTMELLYERLSDGAELEVYVMPPGAATPEAACREPVPHFSHVFGEAGTCRKVWSDVWVRTEDTYARVFALREGGLVQLASQTVPENDLITLVGAFRQVMAEELAAVK</sequence>
<name>A0A5S4GGJ3_9ACTN</name>
<feature type="transmembrane region" description="Helical" evidence="1">
    <location>
        <begin position="91"/>
        <end position="109"/>
    </location>
</feature>